<dbReference type="Pfam" id="PF17766">
    <property type="entry name" value="fn3_6"/>
    <property type="match status" value="1"/>
</dbReference>
<dbReference type="Pfam" id="PF02225">
    <property type="entry name" value="PA"/>
    <property type="match status" value="1"/>
</dbReference>
<dbReference type="Pfam" id="PF00082">
    <property type="entry name" value="Peptidase_S8"/>
    <property type="match status" value="1"/>
</dbReference>
<dbReference type="FunFam" id="3.30.70.80:FF:000003">
    <property type="entry name" value="Subtilisin-like protease SBT1.9"/>
    <property type="match status" value="1"/>
</dbReference>
<name>A0AAV5HKA8_9ROSI</name>
<evidence type="ECO:0000256" key="4">
    <source>
        <dbReference type="ARBA" id="ARBA00022670"/>
    </source>
</evidence>
<feature type="signal peptide" evidence="12">
    <location>
        <begin position="1"/>
        <end position="21"/>
    </location>
</feature>
<evidence type="ECO:0000313" key="17">
    <source>
        <dbReference type="EMBL" id="GKU86192.1"/>
    </source>
</evidence>
<dbReference type="InterPro" id="IPR034197">
    <property type="entry name" value="Peptidases_S8_3"/>
</dbReference>
<evidence type="ECO:0000256" key="3">
    <source>
        <dbReference type="ARBA" id="ARBA00022525"/>
    </source>
</evidence>
<evidence type="ECO:0000256" key="8">
    <source>
        <dbReference type="ARBA" id="ARBA00023180"/>
    </source>
</evidence>
<feature type="region of interest" description="Disordered" evidence="11">
    <location>
        <begin position="208"/>
        <end position="227"/>
    </location>
</feature>
<feature type="domain" description="PA" evidence="14">
    <location>
        <begin position="375"/>
        <end position="457"/>
    </location>
</feature>
<evidence type="ECO:0000256" key="1">
    <source>
        <dbReference type="ARBA" id="ARBA00004613"/>
    </source>
</evidence>
<dbReference type="SUPFAM" id="SSF54897">
    <property type="entry name" value="Protease propeptides/inhibitors"/>
    <property type="match status" value="1"/>
</dbReference>
<evidence type="ECO:0000256" key="6">
    <source>
        <dbReference type="ARBA" id="ARBA00022801"/>
    </source>
</evidence>
<keyword evidence="8" id="KW-0325">Glycoprotein</keyword>
<organism evidence="17 18">
    <name type="scientific">Rubroshorea leprosula</name>
    <dbReference type="NCBI Taxonomy" id="152421"/>
    <lineage>
        <taxon>Eukaryota</taxon>
        <taxon>Viridiplantae</taxon>
        <taxon>Streptophyta</taxon>
        <taxon>Embryophyta</taxon>
        <taxon>Tracheophyta</taxon>
        <taxon>Spermatophyta</taxon>
        <taxon>Magnoliopsida</taxon>
        <taxon>eudicotyledons</taxon>
        <taxon>Gunneridae</taxon>
        <taxon>Pentapetalae</taxon>
        <taxon>rosids</taxon>
        <taxon>malvids</taxon>
        <taxon>Malvales</taxon>
        <taxon>Dipterocarpaceae</taxon>
        <taxon>Rubroshorea</taxon>
    </lineage>
</organism>
<comment type="subcellular location">
    <subcellularLocation>
        <location evidence="1">Secreted</location>
    </subcellularLocation>
</comment>
<dbReference type="SUPFAM" id="SSF52743">
    <property type="entry name" value="Subtilisin-like"/>
    <property type="match status" value="1"/>
</dbReference>
<sequence length="765" mass="82905">MATKVQLFCLTLFLFLVSHNANTLQTYIVQLHPQGTTRSSYPTRLHWHLSFLQQIVSNEEDAFSRLLYSYRSAMEGFAAQLSETELQTLRSSPDVISVRPDKQLQVHTTYSYKFLGLDTSGDGAWYQSGFGRGTIIGVLDTGVWPESPSFDDEGMPPVPKKWRGICQAGQNFSSLNCNRKLIGARFFIKGHRVASVSPSANMIQEYVSPRDSTGHGTHTSSTAGGASVPTASVLGNGAGVARGMAPGAHIAVYKVCWFNGCYSSDILAAMDVAIRDGVDILSLSLGGFPLPLFDDFIAIGSFRAMEHGISVICAAGNNGPIQNSVANTAPWIATIGASTLDRRFPAVVRIGTGKLLYGESLSPGKQMPGSGSELKLVYVTGGNTGSEFCLRGSLPRSKVRGKMVVCDRGVNGRAEKGEAVKEAGGAAMILANTVINLEEDSVDAHVLPATLLGHAEAIHLKAYINSTRNPRARIIFGGTVIGRSRAPAVAEFSSRGPNLFDPSILKPDVIAPGVNIIAAWPQNLAPTGLPDDSRRVNFTVMSGTSMACPHVSGIAALIHAAHPHWSPAAIKSALMTTADTNDHMGKPIMDGNMPAMSFAIGAGHVNPRRAINPGLVYDIRPDEYIAHLCTLGYTRSEIFTITHKNVSCHEVLLINRGFSLNYPSISAVFKQGTRRKMITRRLTNVGSPNSIYSVEVKAPEGVKVIVKPRRLLFKHINQSLSYRIWFISRKRSSTKKMDFAEGHLTWAHSKNNFYRVRSPVSVTWK</sequence>
<evidence type="ECO:0000259" key="14">
    <source>
        <dbReference type="Pfam" id="PF02225"/>
    </source>
</evidence>
<evidence type="ECO:0000256" key="10">
    <source>
        <dbReference type="PROSITE-ProRule" id="PRU01240"/>
    </source>
</evidence>
<dbReference type="InterPro" id="IPR045051">
    <property type="entry name" value="SBT"/>
</dbReference>
<feature type="chain" id="PRO_5043383206" description="Subtilisin-like protease SBT1.2" evidence="12">
    <location>
        <begin position="22"/>
        <end position="765"/>
    </location>
</feature>
<evidence type="ECO:0000256" key="7">
    <source>
        <dbReference type="ARBA" id="ARBA00022825"/>
    </source>
</evidence>
<protein>
    <recommendedName>
        <fullName evidence="19">Subtilisin-like protease SBT1.2</fullName>
    </recommendedName>
</protein>
<evidence type="ECO:0000256" key="9">
    <source>
        <dbReference type="PIRSR" id="PIRSR615500-1"/>
    </source>
</evidence>
<dbReference type="InterPro" id="IPR036852">
    <property type="entry name" value="Peptidase_S8/S53_dom_sf"/>
</dbReference>
<dbReference type="InterPro" id="IPR000209">
    <property type="entry name" value="Peptidase_S8/S53_dom"/>
</dbReference>
<dbReference type="GO" id="GO:0005576">
    <property type="term" value="C:extracellular region"/>
    <property type="evidence" value="ECO:0007669"/>
    <property type="project" value="UniProtKB-SubCell"/>
</dbReference>
<evidence type="ECO:0008006" key="19">
    <source>
        <dbReference type="Google" id="ProtNLM"/>
    </source>
</evidence>
<feature type="active site" description="Charge relay system" evidence="9 10">
    <location>
        <position position="215"/>
    </location>
</feature>
<evidence type="ECO:0000256" key="11">
    <source>
        <dbReference type="SAM" id="MobiDB-lite"/>
    </source>
</evidence>
<dbReference type="GO" id="GO:0006508">
    <property type="term" value="P:proteolysis"/>
    <property type="evidence" value="ECO:0007669"/>
    <property type="project" value="UniProtKB-KW"/>
</dbReference>
<dbReference type="Gene3D" id="3.50.30.30">
    <property type="match status" value="1"/>
</dbReference>
<dbReference type="InterPro" id="IPR010259">
    <property type="entry name" value="S8pro/Inhibitor_I9"/>
</dbReference>
<feature type="active site" description="Charge relay system" evidence="9 10">
    <location>
        <position position="545"/>
    </location>
</feature>
<comment type="caution">
    <text evidence="17">The sequence shown here is derived from an EMBL/GenBank/DDBJ whole genome shotgun (WGS) entry which is preliminary data.</text>
</comment>
<dbReference type="FunFam" id="3.50.30.30:FF:000005">
    <property type="entry name" value="subtilisin-like protease SBT1.5"/>
    <property type="match status" value="1"/>
</dbReference>
<dbReference type="FunFam" id="3.40.50.200:FF:000006">
    <property type="entry name" value="Subtilisin-like protease SBT1.5"/>
    <property type="match status" value="1"/>
</dbReference>
<dbReference type="Gene3D" id="2.60.40.2310">
    <property type="match status" value="1"/>
</dbReference>
<keyword evidence="6 10" id="KW-0378">Hydrolase</keyword>
<dbReference type="InterPro" id="IPR003137">
    <property type="entry name" value="PA_domain"/>
</dbReference>
<reference evidence="17 18" key="1">
    <citation type="journal article" date="2021" name="Commun. Biol.">
        <title>The genome of Shorea leprosula (Dipterocarpaceae) highlights the ecological relevance of drought in aseasonal tropical rainforests.</title>
        <authorList>
            <person name="Ng K.K.S."/>
            <person name="Kobayashi M.J."/>
            <person name="Fawcett J.A."/>
            <person name="Hatakeyama M."/>
            <person name="Paape T."/>
            <person name="Ng C.H."/>
            <person name="Ang C.C."/>
            <person name="Tnah L.H."/>
            <person name="Lee C.T."/>
            <person name="Nishiyama T."/>
            <person name="Sese J."/>
            <person name="O'Brien M.J."/>
            <person name="Copetti D."/>
            <person name="Mohd Noor M.I."/>
            <person name="Ong R.C."/>
            <person name="Putra M."/>
            <person name="Sireger I.Z."/>
            <person name="Indrioko S."/>
            <person name="Kosugi Y."/>
            <person name="Izuno A."/>
            <person name="Isagi Y."/>
            <person name="Lee S.L."/>
            <person name="Shimizu K.K."/>
        </authorList>
    </citation>
    <scope>NUCLEOTIDE SEQUENCE [LARGE SCALE GENOMIC DNA]</scope>
    <source>
        <strain evidence="17">214</strain>
    </source>
</reference>
<feature type="domain" description="Inhibitor I9" evidence="15">
    <location>
        <begin position="26"/>
        <end position="107"/>
    </location>
</feature>
<keyword evidence="3" id="KW-0964">Secreted</keyword>
<dbReference type="InterPro" id="IPR023828">
    <property type="entry name" value="Peptidase_S8_Ser-AS"/>
</dbReference>
<evidence type="ECO:0000259" key="15">
    <source>
        <dbReference type="Pfam" id="PF05922"/>
    </source>
</evidence>
<keyword evidence="7 10" id="KW-0720">Serine protease</keyword>
<dbReference type="PRINTS" id="PR00723">
    <property type="entry name" value="SUBTILISIN"/>
</dbReference>
<feature type="compositionally biased region" description="Low complexity" evidence="11">
    <location>
        <begin position="214"/>
        <end position="227"/>
    </location>
</feature>
<evidence type="ECO:0000259" key="13">
    <source>
        <dbReference type="Pfam" id="PF00082"/>
    </source>
</evidence>
<dbReference type="CDD" id="cd04852">
    <property type="entry name" value="Peptidases_S8_3"/>
    <property type="match status" value="1"/>
</dbReference>
<evidence type="ECO:0000256" key="5">
    <source>
        <dbReference type="ARBA" id="ARBA00022729"/>
    </source>
</evidence>
<keyword evidence="5 12" id="KW-0732">Signal</keyword>
<gene>
    <name evidence="17" type="ORF">SLEP1_g747</name>
</gene>
<dbReference type="InterPro" id="IPR041469">
    <property type="entry name" value="Subtilisin-like_FN3"/>
</dbReference>
<dbReference type="AlphaFoldDB" id="A0AAV5HKA8"/>
<dbReference type="PANTHER" id="PTHR10795">
    <property type="entry name" value="PROPROTEIN CONVERTASE SUBTILISIN/KEXIN"/>
    <property type="match status" value="1"/>
</dbReference>
<comment type="similarity">
    <text evidence="2 10">Belongs to the peptidase S8 family.</text>
</comment>
<dbReference type="Gene3D" id="3.40.50.200">
    <property type="entry name" value="Peptidase S8/S53 domain"/>
    <property type="match status" value="1"/>
</dbReference>
<dbReference type="Proteomes" id="UP001054252">
    <property type="component" value="Unassembled WGS sequence"/>
</dbReference>
<evidence type="ECO:0000259" key="16">
    <source>
        <dbReference type="Pfam" id="PF17766"/>
    </source>
</evidence>
<dbReference type="Pfam" id="PF05922">
    <property type="entry name" value="Inhibitor_I9"/>
    <property type="match status" value="1"/>
</dbReference>
<evidence type="ECO:0000313" key="18">
    <source>
        <dbReference type="Proteomes" id="UP001054252"/>
    </source>
</evidence>
<accession>A0AAV5HKA8</accession>
<dbReference type="PROSITE" id="PS00138">
    <property type="entry name" value="SUBTILASE_SER"/>
    <property type="match status" value="1"/>
</dbReference>
<dbReference type="InterPro" id="IPR015500">
    <property type="entry name" value="Peptidase_S8_subtilisin-rel"/>
</dbReference>
<dbReference type="GO" id="GO:0048731">
    <property type="term" value="P:system development"/>
    <property type="evidence" value="ECO:0007669"/>
    <property type="project" value="UniProtKB-ARBA"/>
</dbReference>
<dbReference type="PROSITE" id="PS51892">
    <property type="entry name" value="SUBTILASE"/>
    <property type="match status" value="1"/>
</dbReference>
<dbReference type="GO" id="GO:0004252">
    <property type="term" value="F:serine-type endopeptidase activity"/>
    <property type="evidence" value="ECO:0007669"/>
    <property type="project" value="UniProtKB-UniRule"/>
</dbReference>
<dbReference type="EMBL" id="BPVZ01000001">
    <property type="protein sequence ID" value="GKU86192.1"/>
    <property type="molecule type" value="Genomic_DNA"/>
</dbReference>
<dbReference type="InterPro" id="IPR037045">
    <property type="entry name" value="S8pro/Inhibitor_I9_sf"/>
</dbReference>
<evidence type="ECO:0000256" key="12">
    <source>
        <dbReference type="SAM" id="SignalP"/>
    </source>
</evidence>
<keyword evidence="18" id="KW-1185">Reference proteome</keyword>
<feature type="domain" description="Subtilisin-like protease fibronectin type-III" evidence="16">
    <location>
        <begin position="660"/>
        <end position="762"/>
    </location>
</feature>
<keyword evidence="4 10" id="KW-0645">Protease</keyword>
<dbReference type="CDD" id="cd02120">
    <property type="entry name" value="PA_subtilisin_like"/>
    <property type="match status" value="1"/>
</dbReference>
<proteinExistence type="inferred from homology"/>
<feature type="active site" description="Charge relay system" evidence="9 10">
    <location>
        <position position="140"/>
    </location>
</feature>
<feature type="domain" description="Peptidase S8/S53" evidence="13">
    <location>
        <begin position="131"/>
        <end position="603"/>
    </location>
</feature>
<evidence type="ECO:0000256" key="2">
    <source>
        <dbReference type="ARBA" id="ARBA00011073"/>
    </source>
</evidence>
<dbReference type="Gene3D" id="3.30.70.80">
    <property type="entry name" value="Peptidase S8 propeptide/proteinase inhibitor I9"/>
    <property type="match status" value="1"/>
</dbReference>